<dbReference type="AlphaFoldDB" id="A0A5C2HA11"/>
<dbReference type="PROSITE" id="PS51898">
    <property type="entry name" value="TYR_RECOMBINASE"/>
    <property type="match status" value="1"/>
</dbReference>
<protein>
    <submittedName>
        <fullName evidence="3">Tyrosine-type recombinase/integrase</fullName>
    </submittedName>
</protein>
<gene>
    <name evidence="3" type="ORF">C6Y53_20725</name>
</gene>
<sequence length="349" mass="38078">MGKTLPLDHWPDADRNTFMALFATGGLLDDQGPLTHWRAISREAMKRQYGLWLGWLSQAEPEALGLCPVERATPKRLRAWLAAMGSLAPATLLGYVGAVVRLCRSIDPDRCWTAHQIILSGLHRATKHRGSPRKTGRIFSSDVLFEAGARLVHENDGPITHPDQAVRLRDGAVICLLALMPMRRRALSELALGTSLRVEDGQMMVCLDGAMTKNGQPWEAVVPDMLRDILAIYLKTARPMLAARGPGDHDALWLGRNGAPVSVNQFTRAIRIRTKSLLGVPVSPHLFRDAAATTLSRAAPSSARMIKPILGHATTRIAEGHYIQADTIAAGRRLASALDDLRNKKVSGG</sequence>
<dbReference type="EMBL" id="CP043622">
    <property type="protein sequence ID" value="QEP30629.1"/>
    <property type="molecule type" value="Genomic_DNA"/>
</dbReference>
<reference evidence="3 4" key="1">
    <citation type="submission" date="2019-09" db="EMBL/GenBank/DDBJ databases">
        <title>Novel bacterium SH-1.</title>
        <authorList>
            <person name="Kim Y.-S."/>
            <person name="Kim K.-H."/>
        </authorList>
    </citation>
    <scope>NUCLEOTIDE SEQUENCE [LARGE SCALE GENOMIC DNA]</scope>
    <source>
        <strain evidence="3 4">SH-1</strain>
        <plasmid evidence="3 4">p4</plasmid>
    </source>
</reference>
<feature type="domain" description="Tyr recombinase" evidence="2">
    <location>
        <begin position="134"/>
        <end position="339"/>
    </location>
</feature>
<dbReference type="SUPFAM" id="SSF56349">
    <property type="entry name" value="DNA breaking-rejoining enzymes"/>
    <property type="match status" value="1"/>
</dbReference>
<dbReference type="InterPro" id="IPR002104">
    <property type="entry name" value="Integrase_catalytic"/>
</dbReference>
<evidence type="ECO:0000313" key="4">
    <source>
        <dbReference type="Proteomes" id="UP000237655"/>
    </source>
</evidence>
<dbReference type="Gene3D" id="1.10.443.10">
    <property type="entry name" value="Intergrase catalytic core"/>
    <property type="match status" value="1"/>
</dbReference>
<evidence type="ECO:0000256" key="1">
    <source>
        <dbReference type="ARBA" id="ARBA00023172"/>
    </source>
</evidence>
<geneLocation type="plasmid" evidence="3 4">
    <name>p4</name>
</geneLocation>
<dbReference type="GO" id="GO:0015074">
    <property type="term" value="P:DNA integration"/>
    <property type="evidence" value="ECO:0007669"/>
    <property type="project" value="InterPro"/>
</dbReference>
<dbReference type="Pfam" id="PF00589">
    <property type="entry name" value="Phage_integrase"/>
    <property type="match status" value="1"/>
</dbReference>
<dbReference type="GO" id="GO:0006310">
    <property type="term" value="P:DNA recombination"/>
    <property type="evidence" value="ECO:0007669"/>
    <property type="project" value="UniProtKB-KW"/>
</dbReference>
<dbReference type="KEGG" id="thas:C6Y53_20725"/>
<organism evidence="3 4">
    <name type="scientific">Pukyongiella litopenaei</name>
    <dbReference type="NCBI Taxonomy" id="2605946"/>
    <lineage>
        <taxon>Bacteria</taxon>
        <taxon>Pseudomonadati</taxon>
        <taxon>Pseudomonadota</taxon>
        <taxon>Alphaproteobacteria</taxon>
        <taxon>Rhodobacterales</taxon>
        <taxon>Paracoccaceae</taxon>
        <taxon>Pukyongiella</taxon>
    </lineage>
</organism>
<name>A0A5C2HA11_9RHOB</name>
<dbReference type="GO" id="GO:0003677">
    <property type="term" value="F:DNA binding"/>
    <property type="evidence" value="ECO:0007669"/>
    <property type="project" value="InterPro"/>
</dbReference>
<keyword evidence="4" id="KW-1185">Reference proteome</keyword>
<keyword evidence="3" id="KW-0614">Plasmid</keyword>
<evidence type="ECO:0000259" key="2">
    <source>
        <dbReference type="PROSITE" id="PS51898"/>
    </source>
</evidence>
<keyword evidence="1" id="KW-0233">DNA recombination</keyword>
<evidence type="ECO:0000313" key="3">
    <source>
        <dbReference type="EMBL" id="QEP30629.1"/>
    </source>
</evidence>
<proteinExistence type="predicted"/>
<accession>A0A5C2HA11</accession>
<dbReference type="InterPro" id="IPR013762">
    <property type="entry name" value="Integrase-like_cat_sf"/>
</dbReference>
<dbReference type="InterPro" id="IPR011010">
    <property type="entry name" value="DNA_brk_join_enz"/>
</dbReference>
<dbReference type="Proteomes" id="UP000237655">
    <property type="component" value="Plasmid p4"/>
</dbReference>